<evidence type="ECO:0000313" key="1">
    <source>
        <dbReference type="EMBL" id="MCD7472021.1"/>
    </source>
</evidence>
<dbReference type="EMBL" id="JACEIK010001758">
    <property type="protein sequence ID" value="MCD7472021.1"/>
    <property type="molecule type" value="Genomic_DNA"/>
</dbReference>
<proteinExistence type="predicted"/>
<sequence>MQLRGEVSGGVDKGEEERVCGAAVHWPEKQKRREERNGYCRWWKKEEVSVATRFAGEIRQWRHDAGRGERDEG</sequence>
<protein>
    <submittedName>
        <fullName evidence="1">Uncharacterized protein</fullName>
    </submittedName>
</protein>
<dbReference type="Proteomes" id="UP000823775">
    <property type="component" value="Unassembled WGS sequence"/>
</dbReference>
<gene>
    <name evidence="1" type="ORF">HAX54_012847</name>
</gene>
<evidence type="ECO:0000313" key="2">
    <source>
        <dbReference type="Proteomes" id="UP000823775"/>
    </source>
</evidence>
<reference evidence="1 2" key="1">
    <citation type="journal article" date="2021" name="BMC Genomics">
        <title>Datura genome reveals duplications of psychoactive alkaloid biosynthetic genes and high mutation rate following tissue culture.</title>
        <authorList>
            <person name="Rajewski A."/>
            <person name="Carter-House D."/>
            <person name="Stajich J."/>
            <person name="Litt A."/>
        </authorList>
    </citation>
    <scope>NUCLEOTIDE SEQUENCE [LARGE SCALE GENOMIC DNA]</scope>
    <source>
        <strain evidence="1">AR-01</strain>
    </source>
</reference>
<name>A0ABS8TMA2_DATST</name>
<accession>A0ABS8TMA2</accession>
<keyword evidence="2" id="KW-1185">Reference proteome</keyword>
<comment type="caution">
    <text evidence="1">The sequence shown here is derived from an EMBL/GenBank/DDBJ whole genome shotgun (WGS) entry which is preliminary data.</text>
</comment>
<organism evidence="1 2">
    <name type="scientific">Datura stramonium</name>
    <name type="common">Jimsonweed</name>
    <name type="synonym">Common thornapple</name>
    <dbReference type="NCBI Taxonomy" id="4076"/>
    <lineage>
        <taxon>Eukaryota</taxon>
        <taxon>Viridiplantae</taxon>
        <taxon>Streptophyta</taxon>
        <taxon>Embryophyta</taxon>
        <taxon>Tracheophyta</taxon>
        <taxon>Spermatophyta</taxon>
        <taxon>Magnoliopsida</taxon>
        <taxon>eudicotyledons</taxon>
        <taxon>Gunneridae</taxon>
        <taxon>Pentapetalae</taxon>
        <taxon>asterids</taxon>
        <taxon>lamiids</taxon>
        <taxon>Solanales</taxon>
        <taxon>Solanaceae</taxon>
        <taxon>Solanoideae</taxon>
        <taxon>Datureae</taxon>
        <taxon>Datura</taxon>
    </lineage>
</organism>